<dbReference type="EMBL" id="JBHLTW010000040">
    <property type="protein sequence ID" value="MFC0596394.1"/>
    <property type="molecule type" value="Genomic_DNA"/>
</dbReference>
<dbReference type="Proteomes" id="UP001589830">
    <property type="component" value="Unassembled WGS sequence"/>
</dbReference>
<keyword evidence="1" id="KW-0255">Endonuclease</keyword>
<sequence>MAHKALKAFETFLGNLDLRDYEKKYRPIKTVEQDLPKELNPLPDLYKHYWKPDEPTPSFPKYEDFFAQWWDQRLKALDTFIRKYFWGCSYQFVRLGLEARLYRTAVSIWTQFHFGYRWVASCRSPLEATPELDLKGIDALINLSNNLRIGLQIKKETYRSEARGENRFLKGQKAHALLEVPYTLQSEQALIQKTENARSRAELYNLWAKVAKHLEHLPNGFVIFKESYVQSVERFLQEHGSTLSGRISWERVAKEVLS</sequence>
<organism evidence="1 2">
    <name type="scientific">Thermus composti</name>
    <dbReference type="NCBI Taxonomy" id="532059"/>
    <lineage>
        <taxon>Bacteria</taxon>
        <taxon>Thermotogati</taxon>
        <taxon>Deinococcota</taxon>
        <taxon>Deinococci</taxon>
        <taxon>Thermales</taxon>
        <taxon>Thermaceae</taxon>
        <taxon>Thermus</taxon>
    </lineage>
</organism>
<keyword evidence="1" id="KW-0540">Nuclease</keyword>
<gene>
    <name evidence="1" type="ORF">ACFFFP_09500</name>
</gene>
<evidence type="ECO:0000313" key="1">
    <source>
        <dbReference type="EMBL" id="MFC0596394.1"/>
    </source>
</evidence>
<keyword evidence="2" id="KW-1185">Reference proteome</keyword>
<comment type="caution">
    <text evidence="1">The sequence shown here is derived from an EMBL/GenBank/DDBJ whole genome shotgun (WGS) entry which is preliminary data.</text>
</comment>
<dbReference type="InterPro" id="IPR019073">
    <property type="entry name" value="Restrct_endonuc_II_TaqI"/>
</dbReference>
<dbReference type="Pfam" id="PF09573">
    <property type="entry name" value="RE_TaqI"/>
    <property type="match status" value="1"/>
</dbReference>
<name>A0ABV6Q3Q6_9DEIN</name>
<accession>A0ABV6Q3Q6</accession>
<dbReference type="GO" id="GO:0016787">
    <property type="term" value="F:hydrolase activity"/>
    <property type="evidence" value="ECO:0007669"/>
    <property type="project" value="UniProtKB-KW"/>
</dbReference>
<proteinExistence type="predicted"/>
<dbReference type="GO" id="GO:0004519">
    <property type="term" value="F:endonuclease activity"/>
    <property type="evidence" value="ECO:0007669"/>
    <property type="project" value="UniProtKB-KW"/>
</dbReference>
<reference evidence="1 2" key="1">
    <citation type="submission" date="2024-09" db="EMBL/GenBank/DDBJ databases">
        <authorList>
            <person name="Sun Q."/>
            <person name="Mori K."/>
        </authorList>
    </citation>
    <scope>NUCLEOTIDE SEQUENCE [LARGE SCALE GENOMIC DNA]</scope>
    <source>
        <strain evidence="1 2">NCAIM B.02340</strain>
    </source>
</reference>
<dbReference type="EC" id="3.1.21.-" evidence="1"/>
<dbReference type="RefSeq" id="WP_188846568.1">
    <property type="nucleotide sequence ID" value="NZ_BMPJ01000006.1"/>
</dbReference>
<evidence type="ECO:0000313" key="2">
    <source>
        <dbReference type="Proteomes" id="UP001589830"/>
    </source>
</evidence>
<keyword evidence="1" id="KW-0378">Hydrolase</keyword>
<protein>
    <submittedName>
        <fullName evidence="1">TaqI family restriction endonuclease</fullName>
        <ecNumber evidence="1">3.1.21.-</ecNumber>
    </submittedName>
</protein>